<reference evidence="3 5" key="2">
    <citation type="submission" date="2018-11" db="EMBL/GenBank/DDBJ databases">
        <authorList>
            <consortium name="Pathogen Informatics"/>
        </authorList>
    </citation>
    <scope>NUCLEOTIDE SEQUENCE [LARGE SCALE GENOMIC DNA]</scope>
</reference>
<proteinExistence type="predicted"/>
<dbReference type="Proteomes" id="UP000274756">
    <property type="component" value="Unassembled WGS sequence"/>
</dbReference>
<evidence type="ECO:0000256" key="1">
    <source>
        <dbReference type="SAM" id="SignalP"/>
    </source>
</evidence>
<feature type="signal peptide" evidence="1">
    <location>
        <begin position="1"/>
        <end position="17"/>
    </location>
</feature>
<feature type="domain" description="ShKT" evidence="2">
    <location>
        <begin position="39"/>
        <end position="79"/>
    </location>
</feature>
<dbReference type="SMART" id="SM00254">
    <property type="entry name" value="ShKT"/>
    <property type="match status" value="3"/>
</dbReference>
<feature type="domain" description="ShKT" evidence="2">
    <location>
        <begin position="86"/>
        <end position="122"/>
    </location>
</feature>
<evidence type="ECO:0000313" key="6">
    <source>
        <dbReference type="WBParaSite" id="DME_0001046701-mRNA-1"/>
    </source>
</evidence>
<dbReference type="InterPro" id="IPR003582">
    <property type="entry name" value="ShKT_dom"/>
</dbReference>
<dbReference type="Gene3D" id="1.10.10.1940">
    <property type="match status" value="1"/>
</dbReference>
<evidence type="ECO:0000313" key="4">
    <source>
        <dbReference type="Proteomes" id="UP000038040"/>
    </source>
</evidence>
<accession>A0A0N4UR01</accession>
<evidence type="ECO:0000313" key="3">
    <source>
        <dbReference type="EMBL" id="VDN53948.1"/>
    </source>
</evidence>
<dbReference type="EMBL" id="UYYG01000219">
    <property type="protein sequence ID" value="VDN53948.1"/>
    <property type="molecule type" value="Genomic_DNA"/>
</dbReference>
<evidence type="ECO:0000259" key="2">
    <source>
        <dbReference type="SMART" id="SM00254"/>
    </source>
</evidence>
<dbReference type="WBParaSite" id="DME_0001046701-mRNA-1">
    <property type="protein sequence ID" value="DME_0001046701-mRNA-1"/>
    <property type="gene ID" value="DME_0001046701"/>
</dbReference>
<dbReference type="Pfam" id="PF01549">
    <property type="entry name" value="ShK"/>
    <property type="match status" value="2"/>
</dbReference>
<feature type="domain" description="ShKT" evidence="2">
    <location>
        <begin position="151"/>
        <end position="184"/>
    </location>
</feature>
<keyword evidence="1" id="KW-0732">Signal</keyword>
<protein>
    <submittedName>
        <fullName evidence="6">ShKT domain-containing protein</fullName>
    </submittedName>
</protein>
<name>A0A0N4UR01_DRAME</name>
<dbReference type="AlphaFoldDB" id="A0A0N4UR01"/>
<keyword evidence="5" id="KW-1185">Reference proteome</keyword>
<evidence type="ECO:0000313" key="5">
    <source>
        <dbReference type="Proteomes" id="UP000274756"/>
    </source>
</evidence>
<sequence>MLFIWVIFLLLFDFGYFAYEEIEECFMEVTVQNEKKKRPNIDPTNNEACQLLIFGRDCKNPNLYPIILARCPATCGLCDQPGALGECPDRSDICPTITALDPSVCNRSNVANMCMKSCNLKTCLSGKCELKELKESILTAGLSDSSTTALACIDSRVNCLSYKPFCNNPRYADVLRRQCCHTCTSP</sequence>
<organism evidence="4 6">
    <name type="scientific">Dracunculus medinensis</name>
    <name type="common">Guinea worm</name>
    <dbReference type="NCBI Taxonomy" id="318479"/>
    <lineage>
        <taxon>Eukaryota</taxon>
        <taxon>Metazoa</taxon>
        <taxon>Ecdysozoa</taxon>
        <taxon>Nematoda</taxon>
        <taxon>Chromadorea</taxon>
        <taxon>Rhabditida</taxon>
        <taxon>Spirurina</taxon>
        <taxon>Dracunculoidea</taxon>
        <taxon>Dracunculidae</taxon>
        <taxon>Dracunculus</taxon>
    </lineage>
</organism>
<gene>
    <name evidence="3" type="ORF">DME_LOCUS3921</name>
</gene>
<reference evidence="6" key="1">
    <citation type="submission" date="2017-02" db="UniProtKB">
        <authorList>
            <consortium name="WormBaseParasite"/>
        </authorList>
    </citation>
    <scope>IDENTIFICATION</scope>
</reference>
<dbReference type="Proteomes" id="UP000038040">
    <property type="component" value="Unplaced"/>
</dbReference>
<feature type="chain" id="PRO_5041041076" evidence="1">
    <location>
        <begin position="18"/>
        <end position="186"/>
    </location>
</feature>